<evidence type="ECO:0000259" key="7">
    <source>
        <dbReference type="Pfam" id="PF00892"/>
    </source>
</evidence>
<evidence type="ECO:0000256" key="4">
    <source>
        <dbReference type="ARBA" id="ARBA00022989"/>
    </source>
</evidence>
<reference evidence="9" key="1">
    <citation type="submission" date="2016-10" db="EMBL/GenBank/DDBJ databases">
        <authorList>
            <person name="Varghese N."/>
            <person name="Submissions S."/>
        </authorList>
    </citation>
    <scope>NUCLEOTIDE SEQUENCE [LARGE SCALE GENOMIC DNA]</scope>
    <source>
        <strain evidence="9">DSM 45422</strain>
    </source>
</reference>
<evidence type="ECO:0000313" key="9">
    <source>
        <dbReference type="Proteomes" id="UP000198921"/>
    </source>
</evidence>
<dbReference type="AlphaFoldDB" id="A0A1H3RCX3"/>
<sequence>MNAPATRATAVQALDERPLLMLWIGVVLFSIGPVLVAGSTTSGAVLSFWRLWIGALLLGALTLWRHRAQGTRASRRGWGWTAAAGLAFGAHQLFFMISIKATSVVDVTLMQVLQPILVGVLALVVFGERPGLVFRLWSLVAGVGAALVVLAGTTGPEGNPVGMALALANVVCFAFYFIWSKQAMAHIGALPFLLGVAVVAGLAVSLFAAVTGQRVSSIDTTDLLIAASIAVVPGALGHFLTTHSLPRVPANLPPVMQLAMPFLSGGLAWLLLSEGFTWMHVVGGLVTVVGVVGALLSPADRQRSVPESAAPVTPS</sequence>
<feature type="transmembrane region" description="Helical" evidence="6">
    <location>
        <begin position="161"/>
        <end position="179"/>
    </location>
</feature>
<dbReference type="SUPFAM" id="SSF103481">
    <property type="entry name" value="Multidrug resistance efflux transporter EmrE"/>
    <property type="match status" value="2"/>
</dbReference>
<comment type="subcellular location">
    <subcellularLocation>
        <location evidence="1">Membrane</location>
        <topology evidence="1">Multi-pass membrane protein</topology>
    </subcellularLocation>
</comment>
<feature type="transmembrane region" description="Helical" evidence="6">
    <location>
        <begin position="252"/>
        <end position="272"/>
    </location>
</feature>
<keyword evidence="5 6" id="KW-0472">Membrane</keyword>
<dbReference type="Proteomes" id="UP000198921">
    <property type="component" value="Unassembled WGS sequence"/>
</dbReference>
<dbReference type="STRING" id="1137993.SAMN05660209_05128"/>
<dbReference type="GO" id="GO:0016020">
    <property type="term" value="C:membrane"/>
    <property type="evidence" value="ECO:0007669"/>
    <property type="project" value="UniProtKB-SubCell"/>
</dbReference>
<dbReference type="PANTHER" id="PTHR32322:SF2">
    <property type="entry name" value="EAMA DOMAIN-CONTAINING PROTEIN"/>
    <property type="match status" value="1"/>
</dbReference>
<comment type="similarity">
    <text evidence="2">Belongs to the EamA transporter family.</text>
</comment>
<evidence type="ECO:0000256" key="5">
    <source>
        <dbReference type="ARBA" id="ARBA00023136"/>
    </source>
</evidence>
<evidence type="ECO:0000256" key="6">
    <source>
        <dbReference type="SAM" id="Phobius"/>
    </source>
</evidence>
<name>A0A1H3RCX3_9ACTN</name>
<accession>A0A1H3RCX3</accession>
<proteinExistence type="inferred from homology"/>
<feature type="transmembrane region" description="Helical" evidence="6">
    <location>
        <begin position="77"/>
        <end position="97"/>
    </location>
</feature>
<feature type="transmembrane region" description="Helical" evidence="6">
    <location>
        <begin position="44"/>
        <end position="65"/>
    </location>
</feature>
<feature type="transmembrane region" description="Helical" evidence="6">
    <location>
        <begin position="223"/>
        <end position="240"/>
    </location>
</feature>
<feature type="transmembrane region" description="Helical" evidence="6">
    <location>
        <begin position="134"/>
        <end position="155"/>
    </location>
</feature>
<dbReference type="InterPro" id="IPR037185">
    <property type="entry name" value="EmrE-like"/>
</dbReference>
<dbReference type="OrthoDB" id="5174094at2"/>
<feature type="transmembrane region" description="Helical" evidence="6">
    <location>
        <begin position="109"/>
        <end position="127"/>
    </location>
</feature>
<evidence type="ECO:0000313" key="8">
    <source>
        <dbReference type="EMBL" id="SDZ23480.1"/>
    </source>
</evidence>
<keyword evidence="3 6" id="KW-0812">Transmembrane</keyword>
<dbReference type="InterPro" id="IPR050638">
    <property type="entry name" value="AA-Vitamin_Transporters"/>
</dbReference>
<dbReference type="PANTHER" id="PTHR32322">
    <property type="entry name" value="INNER MEMBRANE TRANSPORTER"/>
    <property type="match status" value="1"/>
</dbReference>
<keyword evidence="9" id="KW-1185">Reference proteome</keyword>
<feature type="transmembrane region" description="Helical" evidence="6">
    <location>
        <begin position="191"/>
        <end position="211"/>
    </location>
</feature>
<protein>
    <submittedName>
        <fullName evidence="8">Threonine/homoserine efflux transporter RhtA</fullName>
    </submittedName>
</protein>
<feature type="transmembrane region" description="Helical" evidence="6">
    <location>
        <begin position="20"/>
        <end position="38"/>
    </location>
</feature>
<gene>
    <name evidence="8" type="ORF">SAMN05660209_05128</name>
</gene>
<evidence type="ECO:0000256" key="3">
    <source>
        <dbReference type="ARBA" id="ARBA00022692"/>
    </source>
</evidence>
<evidence type="ECO:0000256" key="1">
    <source>
        <dbReference type="ARBA" id="ARBA00004141"/>
    </source>
</evidence>
<feature type="domain" description="EamA" evidence="7">
    <location>
        <begin position="162"/>
        <end position="294"/>
    </location>
</feature>
<feature type="transmembrane region" description="Helical" evidence="6">
    <location>
        <begin position="278"/>
        <end position="296"/>
    </location>
</feature>
<dbReference type="InterPro" id="IPR000620">
    <property type="entry name" value="EamA_dom"/>
</dbReference>
<dbReference type="Pfam" id="PF00892">
    <property type="entry name" value="EamA"/>
    <property type="match status" value="2"/>
</dbReference>
<dbReference type="RefSeq" id="WP_139263827.1">
    <property type="nucleotide sequence ID" value="NZ_FNOT01000035.1"/>
</dbReference>
<dbReference type="EMBL" id="FNOT01000035">
    <property type="protein sequence ID" value="SDZ23480.1"/>
    <property type="molecule type" value="Genomic_DNA"/>
</dbReference>
<evidence type="ECO:0000256" key="2">
    <source>
        <dbReference type="ARBA" id="ARBA00007362"/>
    </source>
</evidence>
<keyword evidence="4 6" id="KW-1133">Transmembrane helix</keyword>
<feature type="domain" description="EamA" evidence="7">
    <location>
        <begin position="20"/>
        <end position="149"/>
    </location>
</feature>
<organism evidence="8 9">
    <name type="scientific">Geodermatophilus africanus</name>
    <dbReference type="NCBI Taxonomy" id="1137993"/>
    <lineage>
        <taxon>Bacteria</taxon>
        <taxon>Bacillati</taxon>
        <taxon>Actinomycetota</taxon>
        <taxon>Actinomycetes</taxon>
        <taxon>Geodermatophilales</taxon>
        <taxon>Geodermatophilaceae</taxon>
        <taxon>Geodermatophilus</taxon>
    </lineage>
</organism>